<dbReference type="OrthoDB" id="2507178at2759"/>
<feature type="coiled-coil region" evidence="1">
    <location>
        <begin position="235"/>
        <end position="266"/>
    </location>
</feature>
<feature type="region of interest" description="Disordered" evidence="2">
    <location>
        <begin position="512"/>
        <end position="537"/>
    </location>
</feature>
<keyword evidence="1" id="KW-0175">Coiled coil</keyword>
<evidence type="ECO:0000313" key="4">
    <source>
        <dbReference type="Proteomes" id="UP001153069"/>
    </source>
</evidence>
<gene>
    <name evidence="3" type="ORF">SEMRO_535_G161930.1</name>
</gene>
<dbReference type="EMBL" id="CAICTM010000534">
    <property type="protein sequence ID" value="CAB9512409.1"/>
    <property type="molecule type" value="Genomic_DNA"/>
</dbReference>
<dbReference type="AlphaFoldDB" id="A0A9N8E1U4"/>
<organism evidence="3 4">
    <name type="scientific">Seminavis robusta</name>
    <dbReference type="NCBI Taxonomy" id="568900"/>
    <lineage>
        <taxon>Eukaryota</taxon>
        <taxon>Sar</taxon>
        <taxon>Stramenopiles</taxon>
        <taxon>Ochrophyta</taxon>
        <taxon>Bacillariophyta</taxon>
        <taxon>Bacillariophyceae</taxon>
        <taxon>Bacillariophycidae</taxon>
        <taxon>Naviculales</taxon>
        <taxon>Naviculaceae</taxon>
        <taxon>Seminavis</taxon>
    </lineage>
</organism>
<comment type="caution">
    <text evidence="3">The sequence shown here is derived from an EMBL/GenBank/DDBJ whole genome shotgun (WGS) entry which is preliminary data.</text>
</comment>
<evidence type="ECO:0000313" key="3">
    <source>
        <dbReference type="EMBL" id="CAB9512409.1"/>
    </source>
</evidence>
<feature type="region of interest" description="Disordered" evidence="2">
    <location>
        <begin position="399"/>
        <end position="432"/>
    </location>
</feature>
<reference evidence="3" key="1">
    <citation type="submission" date="2020-06" db="EMBL/GenBank/DDBJ databases">
        <authorList>
            <consortium name="Plant Systems Biology data submission"/>
        </authorList>
    </citation>
    <scope>NUCLEOTIDE SEQUENCE</scope>
    <source>
        <strain evidence="3">D6</strain>
    </source>
</reference>
<dbReference type="PANTHER" id="PTHR45125:SF3">
    <property type="entry name" value="NO-APICAL-MERISTEM-ASSOCIATED CARBOXY-TERMINAL DOMAIN PROTEIN"/>
    <property type="match status" value="1"/>
</dbReference>
<dbReference type="PANTHER" id="PTHR45125">
    <property type="entry name" value="F21J9.4-RELATED"/>
    <property type="match status" value="1"/>
</dbReference>
<name>A0A9N8E1U4_9STRA</name>
<feature type="compositionally biased region" description="Low complexity" evidence="2">
    <location>
        <begin position="40"/>
        <end position="53"/>
    </location>
</feature>
<evidence type="ECO:0000256" key="1">
    <source>
        <dbReference type="SAM" id="Coils"/>
    </source>
</evidence>
<evidence type="ECO:0000256" key="2">
    <source>
        <dbReference type="SAM" id="MobiDB-lite"/>
    </source>
</evidence>
<proteinExistence type="predicted"/>
<feature type="compositionally biased region" description="Basic residues" evidence="2">
    <location>
        <begin position="407"/>
        <end position="422"/>
    </location>
</feature>
<accession>A0A9N8E1U4</accession>
<feature type="region of interest" description="Disordered" evidence="2">
    <location>
        <begin position="1"/>
        <end position="61"/>
    </location>
</feature>
<keyword evidence="4" id="KW-1185">Reference proteome</keyword>
<dbReference type="Proteomes" id="UP001153069">
    <property type="component" value="Unassembled WGS sequence"/>
</dbReference>
<protein>
    <submittedName>
        <fullName evidence="3">Uncharacterized protein</fullName>
    </submittedName>
</protein>
<sequence>MSSWNPDRLTQFETQQEDETQYVSSPEIVVASRPTQNLSVPPTKVTQTQTPQKAQNDLGISPWSPWSQDQFLSLMNQDKMRRNKNSNKRKVVSTLVTSKKKASLKTASKPASAAAVLPRVTATSSPVMPPLRGSGKVPETDRRRGCCAALGNLCPYPQMECYRHKCSTCGVNCHSILPCSVMCEEGFLTCRNCMEVNASTEDELEEGNKSPDMLATQNNAEEEIVEEDDIEEEGLECEEDANEKKNQDMEELTQFLNQEKTQKERKKRGKNFTPEEDVFIVESWCSQTEDSRNGSDQRQSDFNKKLFSNYVALVDDHNEVHEEQLPTDRQQRSVVSRFSTIKHAVNKLIAVVKQNPIKSGETPEDHLARCLEMYEHNMGSKFQFVDCYHILKDFPKFSAANDSAPKKKDKDKKHKKKHHHRERSSGKRQQALNDKIDKMIESKGLSGSGGGNRTMQEAASVSEAIGHISTHLVDQVAVSQWTENDKEEYFRNDATEKKLLQMRRILKLEQEVASMQKKKKASDKKGSASSSEDEECN</sequence>